<reference evidence="2 3" key="1">
    <citation type="journal article" date="2018" name="Sci. Rep.">
        <title>Raphidocelis subcapitata (=Pseudokirchneriella subcapitata) provides an insight into genome evolution and environmental adaptations in the Sphaeropleales.</title>
        <authorList>
            <person name="Suzuki S."/>
            <person name="Yamaguchi H."/>
            <person name="Nakajima N."/>
            <person name="Kawachi M."/>
        </authorList>
    </citation>
    <scope>NUCLEOTIDE SEQUENCE [LARGE SCALE GENOMIC DNA]</scope>
    <source>
        <strain evidence="2 3">NIES-35</strain>
    </source>
</reference>
<gene>
    <name evidence="2" type="ORF">Rsub_06226</name>
</gene>
<dbReference type="Pfam" id="PF01722">
    <property type="entry name" value="BolA"/>
    <property type="match status" value="1"/>
</dbReference>
<proteinExistence type="inferred from homology"/>
<dbReference type="Proteomes" id="UP000247498">
    <property type="component" value="Unassembled WGS sequence"/>
</dbReference>
<comment type="similarity">
    <text evidence="1">Belongs to the BolA/IbaG family.</text>
</comment>
<dbReference type="EMBL" id="BDRX01000046">
    <property type="protein sequence ID" value="GBF93977.1"/>
    <property type="molecule type" value="Genomic_DNA"/>
</dbReference>
<dbReference type="STRING" id="307507.A0A2V0P9Y3"/>
<comment type="caution">
    <text evidence="2">The sequence shown here is derived from an EMBL/GenBank/DDBJ whole genome shotgun (WGS) entry which is preliminary data.</text>
</comment>
<dbReference type="GO" id="GO:0016226">
    <property type="term" value="P:iron-sulfur cluster assembly"/>
    <property type="evidence" value="ECO:0007669"/>
    <property type="project" value="TreeGrafter"/>
</dbReference>
<dbReference type="PANTHER" id="PTHR46230:SF7">
    <property type="entry name" value="BOLA-LIKE PROTEIN 1"/>
    <property type="match status" value="1"/>
</dbReference>
<evidence type="ECO:0000256" key="1">
    <source>
        <dbReference type="RuleBase" id="RU003860"/>
    </source>
</evidence>
<dbReference type="FunCoup" id="A0A2V0P9Y3">
    <property type="interactions" value="451"/>
</dbReference>
<dbReference type="InParanoid" id="A0A2V0P9Y3"/>
<dbReference type="PIRSF" id="PIRSF003113">
    <property type="entry name" value="BolA"/>
    <property type="match status" value="1"/>
</dbReference>
<evidence type="ECO:0000313" key="2">
    <source>
        <dbReference type="EMBL" id="GBF93977.1"/>
    </source>
</evidence>
<dbReference type="SUPFAM" id="SSF82657">
    <property type="entry name" value="BolA-like"/>
    <property type="match status" value="1"/>
</dbReference>
<organism evidence="2 3">
    <name type="scientific">Raphidocelis subcapitata</name>
    <dbReference type="NCBI Taxonomy" id="307507"/>
    <lineage>
        <taxon>Eukaryota</taxon>
        <taxon>Viridiplantae</taxon>
        <taxon>Chlorophyta</taxon>
        <taxon>core chlorophytes</taxon>
        <taxon>Chlorophyceae</taxon>
        <taxon>CS clade</taxon>
        <taxon>Sphaeropleales</taxon>
        <taxon>Selenastraceae</taxon>
        <taxon>Raphidocelis</taxon>
    </lineage>
</organism>
<accession>A0A2V0P9Y3</accession>
<dbReference type="AlphaFoldDB" id="A0A2V0P9Y3"/>
<keyword evidence="3" id="KW-1185">Reference proteome</keyword>
<dbReference type="InterPro" id="IPR036065">
    <property type="entry name" value="BolA-like_sf"/>
</dbReference>
<protein>
    <submittedName>
        <fullName evidence="2">Uncharacterized protein</fullName>
    </submittedName>
</protein>
<name>A0A2V0P9Y3_9CHLO</name>
<evidence type="ECO:0000313" key="3">
    <source>
        <dbReference type="Proteomes" id="UP000247498"/>
    </source>
</evidence>
<dbReference type="Gene3D" id="3.10.20.90">
    <property type="entry name" value="Phosphatidylinositol 3-kinase Catalytic Subunit, Chain A, domain 1"/>
    <property type="match status" value="1"/>
</dbReference>
<dbReference type="InterPro" id="IPR002634">
    <property type="entry name" value="BolA"/>
</dbReference>
<dbReference type="PANTHER" id="PTHR46230">
    <property type="match status" value="1"/>
</dbReference>
<sequence>MFSRAIMAAAVETSGSMRPIASSMQRKITAALKPVKLDIVDESHKHAGHAGNPSGNPNAETHFKVLVVSDEFEGKRLVQRHQILYRLLDDEIKAGVHALSMDTKTPGEAGL</sequence>
<dbReference type="OrthoDB" id="411584at2759"/>